<organism evidence="2 4">
    <name type="scientific">Francisella adeliensis</name>
    <dbReference type="NCBI Taxonomy" id="2007306"/>
    <lineage>
        <taxon>Bacteria</taxon>
        <taxon>Pseudomonadati</taxon>
        <taxon>Pseudomonadota</taxon>
        <taxon>Gammaproteobacteria</taxon>
        <taxon>Thiotrichales</taxon>
        <taxon>Francisellaceae</taxon>
        <taxon>Francisella</taxon>
    </lineage>
</organism>
<dbReference type="Proteomes" id="UP000681131">
    <property type="component" value="Chromosome"/>
</dbReference>
<dbReference type="NCBIfam" id="TIGR03546">
    <property type="entry name" value="TIGR03546 family protein"/>
    <property type="match status" value="1"/>
</dbReference>
<dbReference type="OrthoDB" id="5603519at2"/>
<sequence>MFMRIIFSPSTPAQLILVSLLGFIFGFIPGFGYSPFLFVGVILLVLLLRVNIGLFVILAFIAKLFSYPLEVVSFNAGRFLVDGFTQPIFKAAVNTPVLAYAGFEYYLVTGALFVAIVLGLIFGFIIAKIYKKFISKLANVQAGSELYQKMTNKLSVKIASKIIFGKNISKVDWQKIQSRKFRQPIRIWGLALVILAVVGLAFAPSILETAMISNIIKQQLTKANGATVDYDSLKLDLGDAKLQINGLGAADPKNLDKDRFYASNISASLDISGLLVKQIALKDVVVDGVSLDKQRASKGELYSNPEQANIVDSKDNTQTADEFMKYAGDKFQQVNINDINKEATKTADTAKSIKQTVEVLAKFRPASSEDTSDEKQKAVVKQEAEVYGYADVKNDTLRDKAPEFTIYNMDIKNYVNDGVTYEAKVMNLSTAPEILAKPTSIDVKSVSNNDLDVKVVISNQPNVDNTVSFDFKNLAGDALKGLTVKGAGINADSLDVSGNGKWHFAGVNNVGFNIPLNLNLNNVAISFGKVKQKLSTLSLKAILSGDLNNVGFAIDASSVTQLFSTDNIKNTASQLINQSGLNSQAKEALNKATQGKSLDSEDVKNTVNQLVDNSNLDNHTKELLNNATVNGKSLKEMNTKDVKDLASKFGVSF</sequence>
<dbReference type="EMBL" id="CP043424">
    <property type="protein sequence ID" value="QIW12938.1"/>
    <property type="molecule type" value="Genomic_DNA"/>
</dbReference>
<keyword evidence="1" id="KW-0472">Membrane</keyword>
<reference evidence="2 4" key="1">
    <citation type="submission" date="2017-06" db="EMBL/GenBank/DDBJ databases">
        <title>Complete genome of Francisella adeliensis.</title>
        <authorList>
            <person name="Vallesi A."/>
            <person name="Sjodin A."/>
        </authorList>
    </citation>
    <scope>NUCLEOTIDE SEQUENCE [LARGE SCALE GENOMIC DNA]</scope>
    <source>
        <strain evidence="2 4">FDC440</strain>
    </source>
</reference>
<dbReference type="KEGG" id="fad:CDH04_02880"/>
<name>A0A2Z4XY59_9GAMM</name>
<dbReference type="InterPro" id="IPR019935">
    <property type="entry name" value="CHP03546"/>
</dbReference>
<evidence type="ECO:0000313" key="4">
    <source>
        <dbReference type="Proteomes" id="UP000251120"/>
    </source>
</evidence>
<evidence type="ECO:0000256" key="1">
    <source>
        <dbReference type="SAM" id="Phobius"/>
    </source>
</evidence>
<feature type="transmembrane region" description="Helical" evidence="1">
    <location>
        <begin position="12"/>
        <end position="29"/>
    </location>
</feature>
<feature type="transmembrane region" description="Helical" evidence="1">
    <location>
        <begin position="105"/>
        <end position="127"/>
    </location>
</feature>
<evidence type="ECO:0000313" key="2">
    <source>
        <dbReference type="EMBL" id="AXA33422.1"/>
    </source>
</evidence>
<gene>
    <name evidence="2" type="ORF">CDH04_02880</name>
    <name evidence="3" type="ORF">FZC43_02880</name>
</gene>
<dbReference type="EMBL" id="CP021781">
    <property type="protein sequence ID" value="AXA33422.1"/>
    <property type="molecule type" value="Genomic_DNA"/>
</dbReference>
<keyword evidence="1" id="KW-0812">Transmembrane</keyword>
<evidence type="ECO:0000313" key="5">
    <source>
        <dbReference type="Proteomes" id="UP000681131"/>
    </source>
</evidence>
<protein>
    <submittedName>
        <fullName evidence="3">TIGR03546 family protein</fullName>
    </submittedName>
</protein>
<dbReference type="AlphaFoldDB" id="A0A2Z4XY59"/>
<feature type="transmembrane region" description="Helical" evidence="1">
    <location>
        <begin position="36"/>
        <end position="62"/>
    </location>
</feature>
<feature type="transmembrane region" description="Helical" evidence="1">
    <location>
        <begin position="187"/>
        <end position="207"/>
    </location>
</feature>
<keyword evidence="1" id="KW-1133">Transmembrane helix</keyword>
<keyword evidence="5" id="KW-1185">Reference proteome</keyword>
<proteinExistence type="predicted"/>
<evidence type="ECO:0000313" key="3">
    <source>
        <dbReference type="EMBL" id="QIW12938.1"/>
    </source>
</evidence>
<dbReference type="Proteomes" id="UP000251120">
    <property type="component" value="Chromosome"/>
</dbReference>
<reference evidence="3 5" key="2">
    <citation type="submission" date="2019-08" db="EMBL/GenBank/DDBJ databases">
        <title>Complete genome sequences of Francisella adeliensis (FSC1325 and FSC1326).</title>
        <authorList>
            <person name="Ohrman C."/>
            <person name="Uneklint I."/>
            <person name="Vallesi A."/>
            <person name="Karlsson L."/>
            <person name="Sjodin A."/>
        </authorList>
    </citation>
    <scope>NUCLEOTIDE SEQUENCE [LARGE SCALE GENOMIC DNA]</scope>
    <source>
        <strain evidence="3 5">FSC1325</strain>
    </source>
</reference>
<accession>A0A2Z4XY59</accession>